<reference evidence="1" key="1">
    <citation type="submission" date="2020-07" db="EMBL/GenBank/DDBJ databases">
        <title>Genome sequence and genetic diversity analysis of an under-domesticated orphan crop, white fonio (Digitaria exilis).</title>
        <authorList>
            <person name="Bennetzen J.L."/>
            <person name="Chen S."/>
            <person name="Ma X."/>
            <person name="Wang X."/>
            <person name="Yssel A.E.J."/>
            <person name="Chaluvadi S.R."/>
            <person name="Johnson M."/>
            <person name="Gangashetty P."/>
            <person name="Hamidou F."/>
            <person name="Sanogo M.D."/>
            <person name="Zwaenepoel A."/>
            <person name="Wallace J."/>
            <person name="Van De Peer Y."/>
            <person name="Van Deynze A."/>
        </authorList>
    </citation>
    <scope>NUCLEOTIDE SEQUENCE</scope>
    <source>
        <tissue evidence="1">Leaves</tissue>
    </source>
</reference>
<comment type="caution">
    <text evidence="1">The sequence shown here is derived from an EMBL/GenBank/DDBJ whole genome shotgun (WGS) entry which is preliminary data.</text>
</comment>
<evidence type="ECO:0000313" key="1">
    <source>
        <dbReference type="EMBL" id="KAF8683679.1"/>
    </source>
</evidence>
<gene>
    <name evidence="2" type="ORF">HU200_025053</name>
    <name evidence="1" type="ORF">HU200_044608</name>
</gene>
<name>A0A835B8Y4_9POAL</name>
<evidence type="ECO:0000313" key="2">
    <source>
        <dbReference type="EMBL" id="KAF8718751.1"/>
    </source>
</evidence>
<accession>A0A835B8Y4</accession>
<sequence>MSNEISTDTVCRTLRAYVDIFVITAEDSYNRRFTRDNVLWFLDALRGLGSISHILLENALETLSQTHPRESLSEYAFNVDVKNIHREFNWQIDDLEYVIWNRCRYELILQLVLPTFLKGVKVTRSFLRLMVARRQRVLSKASSKELE</sequence>
<dbReference type="OrthoDB" id="660918at2759"/>
<keyword evidence="3" id="KW-1185">Reference proteome</keyword>
<dbReference type="AlphaFoldDB" id="A0A835B8Y4"/>
<proteinExistence type="predicted"/>
<dbReference type="EMBL" id="JACEFO010001706">
    <property type="protein sequence ID" value="KAF8718751.1"/>
    <property type="molecule type" value="Genomic_DNA"/>
</dbReference>
<dbReference type="Proteomes" id="UP000636709">
    <property type="component" value="Unassembled WGS sequence"/>
</dbReference>
<organism evidence="1 3">
    <name type="scientific">Digitaria exilis</name>
    <dbReference type="NCBI Taxonomy" id="1010633"/>
    <lineage>
        <taxon>Eukaryota</taxon>
        <taxon>Viridiplantae</taxon>
        <taxon>Streptophyta</taxon>
        <taxon>Embryophyta</taxon>
        <taxon>Tracheophyta</taxon>
        <taxon>Spermatophyta</taxon>
        <taxon>Magnoliopsida</taxon>
        <taxon>Liliopsida</taxon>
        <taxon>Poales</taxon>
        <taxon>Poaceae</taxon>
        <taxon>PACMAD clade</taxon>
        <taxon>Panicoideae</taxon>
        <taxon>Panicodae</taxon>
        <taxon>Paniceae</taxon>
        <taxon>Anthephorinae</taxon>
        <taxon>Digitaria</taxon>
    </lineage>
</organism>
<evidence type="ECO:0000313" key="3">
    <source>
        <dbReference type="Proteomes" id="UP000636709"/>
    </source>
</evidence>
<dbReference type="EMBL" id="JACEFO010002102">
    <property type="protein sequence ID" value="KAF8683679.1"/>
    <property type="molecule type" value="Genomic_DNA"/>
</dbReference>
<protein>
    <submittedName>
        <fullName evidence="1">Uncharacterized protein</fullName>
    </submittedName>
</protein>